<dbReference type="EMBL" id="VWNE01000010">
    <property type="protein sequence ID" value="KAA8483739.1"/>
    <property type="molecule type" value="Genomic_DNA"/>
</dbReference>
<keyword evidence="2" id="KW-1185">Reference proteome</keyword>
<sequence length="122" mass="13675">MTKDEIEKNTMYGTLFSADTFAEYAEALGTIFGEQGKNYERNACSAATKAAVKLRNAIDRTLTAGLAPEQKELVREAIEHNKDQVYEFFTLSAEHQSRVTGLIKKLKRDEAKMQLVREEAAA</sequence>
<gene>
    <name evidence="1" type="ORF">F1649_07570</name>
</gene>
<dbReference type="Proteomes" id="UP000322918">
    <property type="component" value="Unassembled WGS sequence"/>
</dbReference>
<dbReference type="RefSeq" id="WP_141814544.1">
    <property type="nucleotide sequence ID" value="NZ_VFPL01000001.1"/>
</dbReference>
<accession>A0A5M9HBI7</accession>
<evidence type="ECO:0000313" key="1">
    <source>
        <dbReference type="EMBL" id="KAA8483739.1"/>
    </source>
</evidence>
<reference evidence="1 2" key="1">
    <citation type="submission" date="2019-09" db="EMBL/GenBank/DDBJ databases">
        <title>Pararcticibacter amylolyticus gen. nov., sp. nov., isolated from a rottenly hemp rope, and reclassification of Pedobacter tournemirensis as Pararcticibacter tournemirensis comb. nov.</title>
        <authorList>
            <person name="Cai Y."/>
        </authorList>
    </citation>
    <scope>NUCLEOTIDE SEQUENCE [LARGE SCALE GENOMIC DNA]</scope>
    <source>
        <strain evidence="1 2">TF5-37.2-LB10</strain>
    </source>
</reference>
<comment type="caution">
    <text evidence="1">The sequence shown here is derived from an EMBL/GenBank/DDBJ whole genome shotgun (WGS) entry which is preliminary data.</text>
</comment>
<proteinExistence type="predicted"/>
<name>A0A5M9HBI7_9SPHI</name>
<organism evidence="1 2">
    <name type="scientific">Arcticibacter tournemirensis</name>
    <dbReference type="NCBI Taxonomy" id="699437"/>
    <lineage>
        <taxon>Bacteria</taxon>
        <taxon>Pseudomonadati</taxon>
        <taxon>Bacteroidota</taxon>
        <taxon>Sphingobacteriia</taxon>
        <taxon>Sphingobacteriales</taxon>
        <taxon>Sphingobacteriaceae</taxon>
        <taxon>Arcticibacter</taxon>
    </lineage>
</organism>
<dbReference type="AlphaFoldDB" id="A0A5M9HBI7"/>
<protein>
    <submittedName>
        <fullName evidence="1">Uncharacterized protein</fullName>
    </submittedName>
</protein>
<evidence type="ECO:0000313" key="2">
    <source>
        <dbReference type="Proteomes" id="UP000322918"/>
    </source>
</evidence>